<organism evidence="1 2">
    <name type="scientific">Ajellomyces capsulatus</name>
    <name type="common">Darling's disease fungus</name>
    <name type="synonym">Histoplasma capsulatum</name>
    <dbReference type="NCBI Taxonomy" id="5037"/>
    <lineage>
        <taxon>Eukaryota</taxon>
        <taxon>Fungi</taxon>
        <taxon>Dikarya</taxon>
        <taxon>Ascomycota</taxon>
        <taxon>Pezizomycotina</taxon>
        <taxon>Eurotiomycetes</taxon>
        <taxon>Eurotiomycetidae</taxon>
        <taxon>Onygenales</taxon>
        <taxon>Ajellomycetaceae</taxon>
        <taxon>Histoplasma</taxon>
    </lineage>
</organism>
<dbReference type="VEuPathDB" id="FungiDB:I7I52_10312"/>
<comment type="caution">
    <text evidence="1">The sequence shown here is derived from an EMBL/GenBank/DDBJ whole genome shotgun (WGS) entry which is preliminary data.</text>
</comment>
<accession>A0A8H7Z0L4</accession>
<evidence type="ECO:0000313" key="2">
    <source>
        <dbReference type="Proteomes" id="UP000670092"/>
    </source>
</evidence>
<reference evidence="1 2" key="1">
    <citation type="submission" date="2021-01" db="EMBL/GenBank/DDBJ databases">
        <title>Chromosome-level genome assembly of a human fungal pathogen reveals clustering of transcriptionally co-regulated genes.</title>
        <authorList>
            <person name="Voorhies M."/>
            <person name="Cohen S."/>
            <person name="Shea T.P."/>
            <person name="Petrus S."/>
            <person name="Munoz J.F."/>
            <person name="Poplawski S."/>
            <person name="Goldman W.E."/>
            <person name="Michael T."/>
            <person name="Cuomo C.A."/>
            <person name="Sil A."/>
            <person name="Beyhan S."/>
        </authorList>
    </citation>
    <scope>NUCLEOTIDE SEQUENCE [LARGE SCALE GENOMIC DNA]</scope>
    <source>
        <strain evidence="1 2">G184AR</strain>
    </source>
</reference>
<evidence type="ECO:0000313" key="1">
    <source>
        <dbReference type="EMBL" id="KAG5299858.1"/>
    </source>
</evidence>
<dbReference type="EMBL" id="JAEVHI010000002">
    <property type="protein sequence ID" value="KAG5299858.1"/>
    <property type="molecule type" value="Genomic_DNA"/>
</dbReference>
<gene>
    <name evidence="1" type="ORF">I7I52_10312</name>
</gene>
<proteinExistence type="predicted"/>
<protein>
    <submittedName>
        <fullName evidence="1">Uncharacterized protein</fullName>
    </submittedName>
</protein>
<name>A0A8H7Z0L4_AJECA</name>
<sequence>MIWEDLRCVMTASKDHSWFKYEIDLDMDIGCRVVSGNANVLSMAQSSIVSPLVLRALCPGESVLVNINCLMRRQGSLCK</sequence>
<dbReference type="AlphaFoldDB" id="A0A8H7Z0L4"/>
<dbReference type="OrthoDB" id="3431997at2759"/>
<dbReference type="Proteomes" id="UP000670092">
    <property type="component" value="Unassembled WGS sequence"/>
</dbReference>